<dbReference type="InterPro" id="IPR029016">
    <property type="entry name" value="GAF-like_dom_sf"/>
</dbReference>
<proteinExistence type="predicted"/>
<protein>
    <submittedName>
        <fullName evidence="1">Uncharacterized protein</fullName>
    </submittedName>
</protein>
<sequence>MIKINEKKINKSEQYVQAIRREWERFLQEGRADKKIVRPVILESWERSKNLGIDPNKKSFISLKNEELIKRLKDNQRLIKTSSPLLEILASSVQGSGFRIDLFDKDVYILKQWGDSETLENSFKLGSCPGVCKSEKSAGTNSIGLSHFLKIPTQLIATKGLFLLELKL</sequence>
<dbReference type="AlphaFoldDB" id="X1GDJ3"/>
<name>X1GDJ3_9ZZZZ</name>
<accession>X1GDJ3</accession>
<reference evidence="1" key="1">
    <citation type="journal article" date="2014" name="Front. Microbiol.">
        <title>High frequency of phylogenetically diverse reductive dehalogenase-homologous genes in deep subseafloor sedimentary metagenomes.</title>
        <authorList>
            <person name="Kawai M."/>
            <person name="Futagami T."/>
            <person name="Toyoda A."/>
            <person name="Takaki Y."/>
            <person name="Nishi S."/>
            <person name="Hori S."/>
            <person name="Arai W."/>
            <person name="Tsubouchi T."/>
            <person name="Morono Y."/>
            <person name="Uchiyama I."/>
            <person name="Ito T."/>
            <person name="Fujiyama A."/>
            <person name="Inagaki F."/>
            <person name="Takami H."/>
        </authorList>
    </citation>
    <scope>NUCLEOTIDE SEQUENCE</scope>
    <source>
        <strain evidence="1">Expedition CK06-06</strain>
    </source>
</reference>
<dbReference type="Gene3D" id="3.30.450.40">
    <property type="match status" value="1"/>
</dbReference>
<evidence type="ECO:0000313" key="1">
    <source>
        <dbReference type="EMBL" id="GAH55297.1"/>
    </source>
</evidence>
<comment type="caution">
    <text evidence="1">The sequence shown here is derived from an EMBL/GenBank/DDBJ whole genome shotgun (WGS) entry which is preliminary data.</text>
</comment>
<organism evidence="1">
    <name type="scientific">marine sediment metagenome</name>
    <dbReference type="NCBI Taxonomy" id="412755"/>
    <lineage>
        <taxon>unclassified sequences</taxon>
        <taxon>metagenomes</taxon>
        <taxon>ecological metagenomes</taxon>
    </lineage>
</organism>
<gene>
    <name evidence="1" type="ORF">S03H2_30317</name>
</gene>
<dbReference type="EMBL" id="BARU01018337">
    <property type="protein sequence ID" value="GAH55297.1"/>
    <property type="molecule type" value="Genomic_DNA"/>
</dbReference>